<dbReference type="GO" id="GO:0005886">
    <property type="term" value="C:plasma membrane"/>
    <property type="evidence" value="ECO:0007669"/>
    <property type="project" value="UniProtKB-SubCell"/>
</dbReference>
<evidence type="ECO:0000256" key="5">
    <source>
        <dbReference type="ARBA" id="ARBA00022989"/>
    </source>
</evidence>
<organism evidence="10 11">
    <name type="scientific">Actinocrinis puniceicyclus</name>
    <dbReference type="NCBI Taxonomy" id="977794"/>
    <lineage>
        <taxon>Bacteria</taxon>
        <taxon>Bacillati</taxon>
        <taxon>Actinomycetota</taxon>
        <taxon>Actinomycetes</taxon>
        <taxon>Catenulisporales</taxon>
        <taxon>Actinospicaceae</taxon>
        <taxon>Actinocrinis</taxon>
    </lineage>
</organism>
<evidence type="ECO:0000259" key="9">
    <source>
        <dbReference type="Pfam" id="PF21082"/>
    </source>
</evidence>
<protein>
    <submittedName>
        <fullName evidence="10">Mechanosensitive ion channel family protein</fullName>
    </submittedName>
</protein>
<dbReference type="SUPFAM" id="SSF82861">
    <property type="entry name" value="Mechanosensitive channel protein MscS (YggB), transmembrane region"/>
    <property type="match status" value="1"/>
</dbReference>
<comment type="similarity">
    <text evidence="2">Belongs to the MscS (TC 1.A.23) family.</text>
</comment>
<dbReference type="InterPro" id="IPR045276">
    <property type="entry name" value="YbiO_bact"/>
</dbReference>
<dbReference type="PANTHER" id="PTHR30460:SF0">
    <property type="entry name" value="MODERATE CONDUCTANCE MECHANOSENSITIVE CHANNEL YBIO"/>
    <property type="match status" value="1"/>
</dbReference>
<evidence type="ECO:0000256" key="6">
    <source>
        <dbReference type="ARBA" id="ARBA00023136"/>
    </source>
</evidence>
<dbReference type="FunFam" id="2.30.30.60:FF:000001">
    <property type="entry name" value="MscS Mechanosensitive ion channel"/>
    <property type="match status" value="1"/>
</dbReference>
<dbReference type="InterPro" id="IPR011066">
    <property type="entry name" value="MscS_channel_C_sf"/>
</dbReference>
<comment type="caution">
    <text evidence="10">The sequence shown here is derived from an EMBL/GenBank/DDBJ whole genome shotgun (WGS) entry which is preliminary data.</text>
</comment>
<dbReference type="SUPFAM" id="SSF50182">
    <property type="entry name" value="Sm-like ribonucleoproteins"/>
    <property type="match status" value="1"/>
</dbReference>
<evidence type="ECO:0000256" key="7">
    <source>
        <dbReference type="SAM" id="Phobius"/>
    </source>
</evidence>
<dbReference type="InterPro" id="IPR049278">
    <property type="entry name" value="MS_channel_C"/>
</dbReference>
<sequence length="313" mass="33222">MPAFPAAFPIVNPPSPSATSMSSHIDSSSLGHWFSVHGSLLISHGAQILTIIVACVVIRVATTRAINRVVRHATRAAQGAGRLLGGTGLIAGERTRQRTQAIGSVLRSLASAIIFVIGGLMIVSVLTIPIAPILASVSVVGVALGLGAQGLITDFISGIFMVFEDQYGVGDVIDAGAAKGTVEEVGLRITKLRDADGVMWYVRNGSINRVGNKSQGWSRVVVDVPVAYTEDVGRAREIMALTADELFSDEAWRDRFTDDKPKVVGVESLDGAYVVIRIQARTAPQKDFEVARELRARLKAALDAAEVQVASLK</sequence>
<dbReference type="InterPro" id="IPR010920">
    <property type="entry name" value="LSM_dom_sf"/>
</dbReference>
<dbReference type="RefSeq" id="WP_211463955.1">
    <property type="nucleotide sequence ID" value="NZ_JAGSXH010000004.1"/>
</dbReference>
<keyword evidence="4 7" id="KW-0812">Transmembrane</keyword>
<keyword evidence="5 7" id="KW-1133">Transmembrane helix</keyword>
<proteinExistence type="inferred from homology"/>
<comment type="subcellular location">
    <subcellularLocation>
        <location evidence="1">Cell membrane</location>
        <topology evidence="1">Multi-pass membrane protein</topology>
    </subcellularLocation>
</comment>
<dbReference type="Gene3D" id="1.10.287.1260">
    <property type="match status" value="1"/>
</dbReference>
<feature type="domain" description="Mechanosensitive ion channel MscS" evidence="8">
    <location>
        <begin position="151"/>
        <end position="210"/>
    </location>
</feature>
<keyword evidence="3" id="KW-1003">Cell membrane</keyword>
<dbReference type="InterPro" id="IPR023408">
    <property type="entry name" value="MscS_beta-dom_sf"/>
</dbReference>
<evidence type="ECO:0000256" key="2">
    <source>
        <dbReference type="ARBA" id="ARBA00008017"/>
    </source>
</evidence>
<dbReference type="InterPro" id="IPR006685">
    <property type="entry name" value="MscS_channel_2nd"/>
</dbReference>
<evidence type="ECO:0000313" key="10">
    <source>
        <dbReference type="EMBL" id="MBS2961874.1"/>
    </source>
</evidence>
<dbReference type="Pfam" id="PF21082">
    <property type="entry name" value="MS_channel_3rd"/>
    <property type="match status" value="1"/>
</dbReference>
<dbReference type="EMBL" id="JAGSXH010000004">
    <property type="protein sequence ID" value="MBS2961874.1"/>
    <property type="molecule type" value="Genomic_DNA"/>
</dbReference>
<accession>A0A8J7WLA9</accession>
<gene>
    <name evidence="10" type="ORF">KGA66_02360</name>
</gene>
<evidence type="ECO:0000256" key="1">
    <source>
        <dbReference type="ARBA" id="ARBA00004651"/>
    </source>
</evidence>
<dbReference type="GO" id="GO:0008381">
    <property type="term" value="F:mechanosensitive monoatomic ion channel activity"/>
    <property type="evidence" value="ECO:0007669"/>
    <property type="project" value="InterPro"/>
</dbReference>
<dbReference type="Pfam" id="PF00924">
    <property type="entry name" value="MS_channel_2nd"/>
    <property type="match status" value="1"/>
</dbReference>
<keyword evidence="6 7" id="KW-0472">Membrane</keyword>
<name>A0A8J7WLA9_9ACTN</name>
<keyword evidence="11" id="KW-1185">Reference proteome</keyword>
<dbReference type="AlphaFoldDB" id="A0A8J7WLA9"/>
<evidence type="ECO:0000256" key="4">
    <source>
        <dbReference type="ARBA" id="ARBA00022692"/>
    </source>
</evidence>
<dbReference type="Proteomes" id="UP000677913">
    <property type="component" value="Unassembled WGS sequence"/>
</dbReference>
<feature type="transmembrane region" description="Helical" evidence="7">
    <location>
        <begin position="104"/>
        <end position="127"/>
    </location>
</feature>
<dbReference type="InterPro" id="IPR011014">
    <property type="entry name" value="MscS_channel_TM-2"/>
</dbReference>
<dbReference type="PANTHER" id="PTHR30460">
    <property type="entry name" value="MODERATE CONDUCTANCE MECHANOSENSITIVE CHANNEL YBIO"/>
    <property type="match status" value="1"/>
</dbReference>
<reference evidence="10" key="1">
    <citation type="submission" date="2021-04" db="EMBL/GenBank/DDBJ databases">
        <title>Genome based classification of Actinospica acidithermotolerans sp. nov., an actinobacterium isolated from an Indonesian hot spring.</title>
        <authorList>
            <person name="Kusuma A.B."/>
            <person name="Putra K.E."/>
            <person name="Nafisah S."/>
            <person name="Loh J."/>
            <person name="Nouioui I."/>
            <person name="Goodfellow M."/>
        </authorList>
    </citation>
    <scope>NUCLEOTIDE SEQUENCE</scope>
    <source>
        <strain evidence="10">DSM 45618</strain>
    </source>
</reference>
<evidence type="ECO:0000313" key="11">
    <source>
        <dbReference type="Proteomes" id="UP000677913"/>
    </source>
</evidence>
<feature type="domain" description="Mechanosensitive ion channel MscS C-terminal" evidence="9">
    <location>
        <begin position="220"/>
        <end position="307"/>
    </location>
</feature>
<dbReference type="SUPFAM" id="SSF82689">
    <property type="entry name" value="Mechanosensitive channel protein MscS (YggB), C-terminal domain"/>
    <property type="match status" value="1"/>
</dbReference>
<evidence type="ECO:0000256" key="3">
    <source>
        <dbReference type="ARBA" id="ARBA00022475"/>
    </source>
</evidence>
<feature type="transmembrane region" description="Helical" evidence="7">
    <location>
        <begin position="133"/>
        <end position="152"/>
    </location>
</feature>
<feature type="transmembrane region" description="Helical" evidence="7">
    <location>
        <begin position="40"/>
        <end position="61"/>
    </location>
</feature>
<evidence type="ECO:0000259" key="8">
    <source>
        <dbReference type="Pfam" id="PF00924"/>
    </source>
</evidence>
<dbReference type="Gene3D" id="2.30.30.60">
    <property type="match status" value="1"/>
</dbReference>
<dbReference type="Gene3D" id="3.30.70.100">
    <property type="match status" value="1"/>
</dbReference>